<name>A0ACC1P0L8_9HYPO</name>
<evidence type="ECO:0000313" key="1">
    <source>
        <dbReference type="EMBL" id="KAJ2984351.1"/>
    </source>
</evidence>
<organism evidence="1 2">
    <name type="scientific">Zarea fungicola</name>
    <dbReference type="NCBI Taxonomy" id="93591"/>
    <lineage>
        <taxon>Eukaryota</taxon>
        <taxon>Fungi</taxon>
        <taxon>Dikarya</taxon>
        <taxon>Ascomycota</taxon>
        <taxon>Pezizomycotina</taxon>
        <taxon>Sordariomycetes</taxon>
        <taxon>Hypocreomycetidae</taxon>
        <taxon>Hypocreales</taxon>
        <taxon>Cordycipitaceae</taxon>
        <taxon>Zarea</taxon>
    </lineage>
</organism>
<gene>
    <name evidence="1" type="ORF">NQ176_g8</name>
</gene>
<reference evidence="1" key="1">
    <citation type="submission" date="2022-08" db="EMBL/GenBank/DDBJ databases">
        <title>Genome Sequence of Lecanicillium fungicola.</title>
        <authorList>
            <person name="Buettner E."/>
        </authorList>
    </citation>
    <scope>NUCLEOTIDE SEQUENCE</scope>
    <source>
        <strain evidence="1">Babe33</strain>
    </source>
</reference>
<keyword evidence="2" id="KW-1185">Reference proteome</keyword>
<evidence type="ECO:0000313" key="2">
    <source>
        <dbReference type="Proteomes" id="UP001143910"/>
    </source>
</evidence>
<proteinExistence type="predicted"/>
<protein>
    <submittedName>
        <fullName evidence="1">Uncharacterized protein</fullName>
    </submittedName>
</protein>
<dbReference type="EMBL" id="JANJQO010000001">
    <property type="protein sequence ID" value="KAJ2984351.1"/>
    <property type="molecule type" value="Genomic_DNA"/>
</dbReference>
<accession>A0ACC1P0L8</accession>
<comment type="caution">
    <text evidence="1">The sequence shown here is derived from an EMBL/GenBank/DDBJ whole genome shotgun (WGS) entry which is preliminary data.</text>
</comment>
<dbReference type="Proteomes" id="UP001143910">
    <property type="component" value="Unassembled WGS sequence"/>
</dbReference>
<sequence length="199" mass="22113">MESKELAVDEDVFSRRKFAWLWPCTTNGVRTTSPDFITRNNTKTNITILTSTVVDKIILARNSDGELRAVAVRANLDDGRTIEIACSRDVVVSGGAYCGPAIETRYGFGAQRELQKLGIPTFVDLLGVSKNLVDHLIVFMFYETEQPGLTNDHLVYHGDSFAETYQLWQTDKRKGFLSTFPFGAFAFARVDSCLSDGGP</sequence>